<keyword evidence="1" id="KW-1133">Transmembrane helix</keyword>
<keyword evidence="4" id="KW-1185">Reference proteome</keyword>
<feature type="transmembrane region" description="Helical" evidence="1">
    <location>
        <begin position="165"/>
        <end position="182"/>
    </location>
</feature>
<gene>
    <name evidence="3" type="ORF">O3303_15025</name>
</gene>
<evidence type="ECO:0000256" key="1">
    <source>
        <dbReference type="SAM" id="Phobius"/>
    </source>
</evidence>
<proteinExistence type="predicted"/>
<evidence type="ECO:0000313" key="4">
    <source>
        <dbReference type="Proteomes" id="UP001211005"/>
    </source>
</evidence>
<dbReference type="EMBL" id="CP114767">
    <property type="protein sequence ID" value="WBA41125.1"/>
    <property type="molecule type" value="Genomic_DNA"/>
</dbReference>
<feature type="transmembrane region" description="Helical" evidence="1">
    <location>
        <begin position="136"/>
        <end position="158"/>
    </location>
</feature>
<keyword evidence="1" id="KW-0472">Membrane</keyword>
<evidence type="ECO:0000313" key="3">
    <source>
        <dbReference type="EMBL" id="WBA41125.1"/>
    </source>
</evidence>
<feature type="chain" id="PRO_5047391189" evidence="2">
    <location>
        <begin position="30"/>
        <end position="185"/>
    </location>
</feature>
<accession>A0ABY7LPI7</accession>
<protein>
    <submittedName>
        <fullName evidence="3">Uncharacterized protein</fullName>
    </submittedName>
</protein>
<dbReference type="RefSeq" id="WP_269559207.1">
    <property type="nucleotide sequence ID" value="NZ_CP114767.1"/>
</dbReference>
<keyword evidence="1" id="KW-0812">Transmembrane</keyword>
<keyword evidence="2" id="KW-0732">Signal</keyword>
<name>A0ABY7LPI7_9BACT</name>
<dbReference type="Proteomes" id="UP001211005">
    <property type="component" value="Chromosome"/>
</dbReference>
<sequence length="185" mass="19163">MHTTTSASPASLRLFFRLLSALLLLGATASCSSSQSAFRFRPASSERVPASVAVVSAEPEAAVPPPATPVAAPSLQPQTHTVTIVRPRHLRRLARPVAALARRPTASAAQAVTRHQAAAAPAKVRRAFAPQRPAEVGLGTTVLGVLGLIVLPLSLLGLLIWGGPVWLVLAGLAALAVLVAYIDPF</sequence>
<organism evidence="3 4">
    <name type="scientific">Hymenobacter canadensis</name>
    <dbReference type="NCBI Taxonomy" id="2999067"/>
    <lineage>
        <taxon>Bacteria</taxon>
        <taxon>Pseudomonadati</taxon>
        <taxon>Bacteroidota</taxon>
        <taxon>Cytophagia</taxon>
        <taxon>Cytophagales</taxon>
        <taxon>Hymenobacteraceae</taxon>
        <taxon>Hymenobacter</taxon>
    </lineage>
</organism>
<evidence type="ECO:0000256" key="2">
    <source>
        <dbReference type="SAM" id="SignalP"/>
    </source>
</evidence>
<reference evidence="3 4" key="1">
    <citation type="submission" date="2022-12" db="EMBL/GenBank/DDBJ databases">
        <title>Hymenobacter canadensis sp. nov. isolated from lake water of the Cambridge Bay, Canada.</title>
        <authorList>
            <person name="Kim W.H."/>
            <person name="Lee Y.M."/>
        </authorList>
    </citation>
    <scope>NUCLEOTIDE SEQUENCE [LARGE SCALE GENOMIC DNA]</scope>
    <source>
        <strain evidence="3 4">PAMC 29467</strain>
    </source>
</reference>
<feature type="signal peptide" evidence="2">
    <location>
        <begin position="1"/>
        <end position="29"/>
    </location>
</feature>